<feature type="repeat" description="TPR" evidence="1">
    <location>
        <begin position="183"/>
        <end position="216"/>
    </location>
</feature>
<proteinExistence type="predicted"/>
<dbReference type="Gene3D" id="3.40.50.2000">
    <property type="entry name" value="Glycogen Phosphorylase B"/>
    <property type="match status" value="1"/>
</dbReference>
<dbReference type="InterPro" id="IPR011990">
    <property type="entry name" value="TPR-like_helical_dom_sf"/>
</dbReference>
<dbReference type="Gene3D" id="1.25.40.10">
    <property type="entry name" value="Tetratricopeptide repeat domain"/>
    <property type="match status" value="1"/>
</dbReference>
<accession>A0A2Z3H7Z3</accession>
<evidence type="ECO:0000256" key="1">
    <source>
        <dbReference type="PROSITE-ProRule" id="PRU00339"/>
    </source>
</evidence>
<protein>
    <submittedName>
        <fullName evidence="2">Tetratricopeptide repeat protein</fullName>
    </submittedName>
</protein>
<dbReference type="GO" id="GO:0016757">
    <property type="term" value="F:glycosyltransferase activity"/>
    <property type="evidence" value="ECO:0007669"/>
    <property type="project" value="TreeGrafter"/>
</dbReference>
<feature type="repeat" description="TPR" evidence="1">
    <location>
        <begin position="115"/>
        <end position="148"/>
    </location>
</feature>
<dbReference type="GO" id="GO:0006493">
    <property type="term" value="P:protein O-linked glycosylation"/>
    <property type="evidence" value="ECO:0007669"/>
    <property type="project" value="TreeGrafter"/>
</dbReference>
<dbReference type="Proteomes" id="UP000245802">
    <property type="component" value="Chromosome"/>
</dbReference>
<dbReference type="PROSITE" id="PS50005">
    <property type="entry name" value="TPR"/>
    <property type="match status" value="3"/>
</dbReference>
<dbReference type="Pfam" id="PF13432">
    <property type="entry name" value="TPR_16"/>
    <property type="match status" value="3"/>
</dbReference>
<dbReference type="PANTHER" id="PTHR44998:SF1">
    <property type="entry name" value="UDP-N-ACETYLGLUCOSAMINE--PEPTIDE N-ACETYLGLUCOSAMINYLTRANSFERASE 110 KDA SUBUNIT"/>
    <property type="match status" value="1"/>
</dbReference>
<dbReference type="EMBL" id="CP025958">
    <property type="protein sequence ID" value="AWM39105.1"/>
    <property type="molecule type" value="Genomic_DNA"/>
</dbReference>
<dbReference type="InterPro" id="IPR019734">
    <property type="entry name" value="TPR_rpt"/>
</dbReference>
<dbReference type="SUPFAM" id="SSF53756">
    <property type="entry name" value="UDP-Glycosyltransferase/glycogen phosphorylase"/>
    <property type="match status" value="1"/>
</dbReference>
<dbReference type="PROSITE" id="PS50293">
    <property type="entry name" value="TPR_REGION"/>
    <property type="match status" value="1"/>
</dbReference>
<sequence length="702" mass="76000">MYQPSGRSSMTTAADHFRAATAAWAAGDHPEAERLAGQALAVDPGHADAHSLLGLARLQSGDRGAALPHWRAAAALRPDVAAHRYNLAELCRRLNDPVSAEPEFRAAAELAPQWAEAHFGLGNVLGDLGRVSEALAAYDRAVALQPSFARALYNRGNLLREEGRVVPAERDYRAALAADPDLTDARVNLGAALGELHRWSEAERCYREALERRPGDADLEAALAGAVLAQGRTAEAARLMEACEPRAASPALTRMRREALLPPVPDSAAALAAAHVRLRDALRRAAADPPRLDPGRVHQSGAEPPMGLAYHSADPRPALEAFAALYAPQITPLEPLSPKEGIPRVGVVVTHGHEGVYDRCLGRLVERIAARERVAVALVCSRSGANVLRHLRPSFPGEYLVLPAHVHEAAERIRGARFDVLHYWEIGTDATNYFLPYFRPSRVQCATWGWPVTSGNPRVDWYVSGADLEPSGGESHYTERLCRLGSLPTCYERPPAPPAPPAPAARRRTFGVGPDVPVYLCVQNLRKWHPDFDATVAALLAADRRGRLVLVGDEQPAITQALMARLRRALGPNAERVGAIARQERGGYLRLVSHADVVLDTPHYGSGANTVADAVACETPLVTWPGPFQRGRWAGAVLGRAGLNPLVTRSAMQFVETAVRVANDEPFRRELAAGLRAFGAVWFDHPDAAVELEGFWLEQVAR</sequence>
<keyword evidence="1" id="KW-0802">TPR repeat</keyword>
<gene>
    <name evidence="2" type="ORF">C1280_20370</name>
</gene>
<name>A0A2Z3H7Z3_9BACT</name>
<dbReference type="OrthoDB" id="9790037at2"/>
<dbReference type="SUPFAM" id="SSF48452">
    <property type="entry name" value="TPR-like"/>
    <property type="match status" value="1"/>
</dbReference>
<organism evidence="2 3">
    <name type="scientific">Gemmata obscuriglobus</name>
    <dbReference type="NCBI Taxonomy" id="114"/>
    <lineage>
        <taxon>Bacteria</taxon>
        <taxon>Pseudomonadati</taxon>
        <taxon>Planctomycetota</taxon>
        <taxon>Planctomycetia</taxon>
        <taxon>Gemmatales</taxon>
        <taxon>Gemmataceae</taxon>
        <taxon>Gemmata</taxon>
    </lineage>
</organism>
<reference evidence="2 3" key="1">
    <citation type="submission" date="2018-01" db="EMBL/GenBank/DDBJ databases">
        <title>G. obscuriglobus.</title>
        <authorList>
            <person name="Franke J."/>
            <person name="Blomberg W."/>
            <person name="Selmecki A."/>
        </authorList>
    </citation>
    <scope>NUCLEOTIDE SEQUENCE [LARGE SCALE GENOMIC DNA]</scope>
    <source>
        <strain evidence="2 3">DSM 5831</strain>
    </source>
</reference>
<dbReference type="AlphaFoldDB" id="A0A2Z3H7Z3"/>
<dbReference type="SMART" id="SM00028">
    <property type="entry name" value="TPR"/>
    <property type="match status" value="6"/>
</dbReference>
<dbReference type="PANTHER" id="PTHR44998">
    <property type="match status" value="1"/>
</dbReference>
<dbReference type="KEGG" id="gog:C1280_20370"/>
<evidence type="ECO:0000313" key="3">
    <source>
        <dbReference type="Proteomes" id="UP000245802"/>
    </source>
</evidence>
<dbReference type="Gene3D" id="3.40.50.11380">
    <property type="match status" value="1"/>
</dbReference>
<feature type="repeat" description="TPR" evidence="1">
    <location>
        <begin position="149"/>
        <end position="182"/>
    </location>
</feature>
<keyword evidence="3" id="KW-1185">Reference proteome</keyword>
<evidence type="ECO:0000313" key="2">
    <source>
        <dbReference type="EMBL" id="AWM39105.1"/>
    </source>
</evidence>